<dbReference type="EMBL" id="SOSA01000414">
    <property type="protein sequence ID" value="THC91446.1"/>
    <property type="molecule type" value="Genomic_DNA"/>
</dbReference>
<dbReference type="GO" id="GO:0004601">
    <property type="term" value="F:peroxidase activity"/>
    <property type="evidence" value="ECO:0007669"/>
    <property type="project" value="UniProtKB-KW"/>
</dbReference>
<comment type="cofactor">
    <cofactor evidence="1">
        <name>heme b</name>
        <dbReference type="ChEBI" id="CHEBI:60344"/>
    </cofactor>
</comment>
<dbReference type="AlphaFoldDB" id="A0A4S3J8W2"/>
<evidence type="ECO:0000256" key="4">
    <source>
        <dbReference type="ARBA" id="ARBA00022723"/>
    </source>
</evidence>
<reference evidence="11 14" key="2">
    <citation type="submission" date="2019-08" db="EMBL/GenBank/DDBJ databases">
        <title>The genome sequence of a newly discovered highly antifungal drug resistant Aspergillus species, Aspergillus tanneri NIH 1004.</title>
        <authorList>
            <person name="Mounaud S."/>
            <person name="Singh I."/>
            <person name="Joardar V."/>
            <person name="Pakala S."/>
            <person name="Pakala S."/>
            <person name="Venepally P."/>
            <person name="Chung J.K."/>
            <person name="Losada L."/>
            <person name="Nierman W.C."/>
        </authorList>
    </citation>
    <scope>NUCLEOTIDE SEQUENCE [LARGE SCALE GENOMIC DNA]</scope>
    <source>
        <strain evidence="11 14">NIH1004</strain>
    </source>
</reference>
<comment type="similarity">
    <text evidence="8">Belongs to the DyP-type peroxidase family.</text>
</comment>
<name>A0A4S3J8W2_9EURO</name>
<evidence type="ECO:0000259" key="9">
    <source>
        <dbReference type="Pfam" id="PF20628"/>
    </source>
</evidence>
<evidence type="ECO:0000256" key="7">
    <source>
        <dbReference type="ARBA" id="ARBA00023004"/>
    </source>
</evidence>
<dbReference type="NCBIfam" id="TIGR01413">
    <property type="entry name" value="Dyp_perox_fam"/>
    <property type="match status" value="1"/>
</dbReference>
<dbReference type="STRING" id="1220188.A0A4S3J8W2"/>
<feature type="domain" description="DyP dimeric alpha+beta barrel" evidence="10">
    <location>
        <begin position="10"/>
        <end position="186"/>
    </location>
</feature>
<evidence type="ECO:0000259" key="10">
    <source>
        <dbReference type="Pfam" id="PF21105"/>
    </source>
</evidence>
<dbReference type="Proteomes" id="UP000324241">
    <property type="component" value="Unassembled WGS sequence"/>
</dbReference>
<dbReference type="PANTHER" id="PTHR30521:SF4">
    <property type="entry name" value="DEFERROCHELATASE"/>
    <property type="match status" value="1"/>
</dbReference>
<feature type="domain" description="Dyp-type peroxidase C-terminal" evidence="9">
    <location>
        <begin position="351"/>
        <end position="435"/>
    </location>
</feature>
<evidence type="ECO:0000313" key="14">
    <source>
        <dbReference type="Proteomes" id="UP000324241"/>
    </source>
</evidence>
<sequence length="525" mass="59371">MSLTPALKANIQGDIWPGLPKRFQSFLFFRVRNQVDFKNRLKTFIPKITTAQDACEMKEIIKQEKDLAKQRKKSAKLKALPGINIAFTATGLEALGVFVHPNDQDIVKKDRELSKVFREKQLRGGLFEKGMFADLVGEGWDNPQELRKEYQPTSNNERLIDGVITVTSSLKPDLLAKVSEVKQHFLAEEGAPLNADTYVVSKDPSIELTLVRDGKVRPGLEKGKEHFGFKDGISQPLLEGWDEAVPKEREPKAVKSGMIFCGHEGDDMSQPAWAKDGSFLVFRDLQQLVPEFADFMEENAEHAPFTQDHPKPGEKLAAYLMGRWKNGTPVDESPHDDSNPDLFESNNFDYHPVEKHDKCPFAAHTRKMRPRADLNHDHAVIIRRSIPYGEEVTAEEMTDRKSSKDNERGLLFVCYQSDIRNGFNFLTTRWASNHHFPDRKTSFVGDDGPGIDAIVGQRLEHHPPRSIGLPDGKDPTEARMPLESWVVQKGGEYFFAPSISALKKELTGPGFFDPKQLQRLREANT</sequence>
<comment type="caution">
    <text evidence="12">The sequence shown here is derived from an EMBL/GenBank/DDBJ whole genome shotgun (WGS) entry which is preliminary data.</text>
</comment>
<gene>
    <name evidence="11" type="ORF">ATNIH1004_006653</name>
    <name evidence="12" type="ORF">EYZ11_009092</name>
</gene>
<evidence type="ECO:0000256" key="6">
    <source>
        <dbReference type="ARBA" id="ARBA00023002"/>
    </source>
</evidence>
<keyword evidence="13" id="KW-1185">Reference proteome</keyword>
<dbReference type="InterPro" id="IPR048328">
    <property type="entry name" value="Dyp_perox_C"/>
</dbReference>
<dbReference type="OrthoDB" id="3207336at2759"/>
<dbReference type="InterPro" id="IPR011008">
    <property type="entry name" value="Dimeric_a/b-barrel"/>
</dbReference>
<protein>
    <recommendedName>
        <fullName evidence="15">Dyp-type peroxidase</fullName>
    </recommendedName>
</protein>
<dbReference type="Pfam" id="PF21105">
    <property type="entry name" value="DyP_N"/>
    <property type="match status" value="1"/>
</dbReference>
<dbReference type="InterPro" id="IPR006314">
    <property type="entry name" value="Dyp_peroxidase"/>
</dbReference>
<evidence type="ECO:0000256" key="1">
    <source>
        <dbReference type="ARBA" id="ARBA00001970"/>
    </source>
</evidence>
<dbReference type="PROSITE" id="PS51404">
    <property type="entry name" value="DYP_PEROXIDASE"/>
    <property type="match status" value="1"/>
</dbReference>
<keyword evidence="6" id="KW-0560">Oxidoreductase</keyword>
<dbReference type="VEuPathDB" id="FungiDB:EYZ11_009092"/>
<organism evidence="12 13">
    <name type="scientific">Aspergillus tanneri</name>
    <dbReference type="NCBI Taxonomy" id="1220188"/>
    <lineage>
        <taxon>Eukaryota</taxon>
        <taxon>Fungi</taxon>
        <taxon>Dikarya</taxon>
        <taxon>Ascomycota</taxon>
        <taxon>Pezizomycotina</taxon>
        <taxon>Eurotiomycetes</taxon>
        <taxon>Eurotiomycetidae</taxon>
        <taxon>Eurotiales</taxon>
        <taxon>Aspergillaceae</taxon>
        <taxon>Aspergillus</taxon>
        <taxon>Aspergillus subgen. Circumdati</taxon>
    </lineage>
</organism>
<evidence type="ECO:0000313" key="11">
    <source>
        <dbReference type="EMBL" id="KAA8645234.1"/>
    </source>
</evidence>
<accession>A0A4S3J8W2</accession>
<keyword evidence="7" id="KW-0408">Iron</keyword>
<keyword evidence="3" id="KW-0349">Heme</keyword>
<dbReference type="InterPro" id="IPR049509">
    <property type="entry name" value="DyP_N"/>
</dbReference>
<evidence type="ECO:0000256" key="2">
    <source>
        <dbReference type="ARBA" id="ARBA00022559"/>
    </source>
</evidence>
<dbReference type="SUPFAM" id="SSF54909">
    <property type="entry name" value="Dimeric alpha+beta barrel"/>
    <property type="match status" value="1"/>
</dbReference>
<reference evidence="12 13" key="1">
    <citation type="submission" date="2019-03" db="EMBL/GenBank/DDBJ databases">
        <title>The genome sequence of a newly discovered highly antifungal drug resistant Aspergillus species, Aspergillus tanneri NIH 1004.</title>
        <authorList>
            <person name="Mounaud S."/>
            <person name="Singh I."/>
            <person name="Joardar V."/>
            <person name="Pakala S."/>
            <person name="Pakala S."/>
            <person name="Venepally P."/>
            <person name="Hoover J."/>
            <person name="Nierman W."/>
            <person name="Chung J."/>
            <person name="Losada L."/>
        </authorList>
    </citation>
    <scope>NUCLEOTIDE SEQUENCE [LARGE SCALE GENOMIC DNA]</scope>
    <source>
        <strain evidence="12 13">NIH1004</strain>
    </source>
</reference>
<dbReference type="PANTHER" id="PTHR30521">
    <property type="entry name" value="DEFERROCHELATASE/PEROXIDASE"/>
    <property type="match status" value="1"/>
</dbReference>
<keyword evidence="4" id="KW-0479">Metal-binding</keyword>
<dbReference type="GO" id="GO:0005829">
    <property type="term" value="C:cytosol"/>
    <property type="evidence" value="ECO:0007669"/>
    <property type="project" value="TreeGrafter"/>
</dbReference>
<dbReference type="GO" id="GO:0020037">
    <property type="term" value="F:heme binding"/>
    <property type="evidence" value="ECO:0007669"/>
    <property type="project" value="InterPro"/>
</dbReference>
<evidence type="ECO:0000313" key="13">
    <source>
        <dbReference type="Proteomes" id="UP000308092"/>
    </source>
</evidence>
<dbReference type="GO" id="GO:0046872">
    <property type="term" value="F:metal ion binding"/>
    <property type="evidence" value="ECO:0007669"/>
    <property type="project" value="UniProtKB-KW"/>
</dbReference>
<evidence type="ECO:0000313" key="12">
    <source>
        <dbReference type="EMBL" id="THC91446.1"/>
    </source>
</evidence>
<dbReference type="Proteomes" id="UP000308092">
    <property type="component" value="Unassembled WGS sequence"/>
</dbReference>
<dbReference type="EMBL" id="QUQM01000007">
    <property type="protein sequence ID" value="KAA8645234.1"/>
    <property type="molecule type" value="Genomic_DNA"/>
</dbReference>
<proteinExistence type="inferred from homology"/>
<evidence type="ECO:0000256" key="8">
    <source>
        <dbReference type="ARBA" id="ARBA00025737"/>
    </source>
</evidence>
<dbReference type="GeneID" id="54329355"/>
<dbReference type="RefSeq" id="XP_033424595.1">
    <property type="nucleotide sequence ID" value="XM_033571280.1"/>
</dbReference>
<keyword evidence="5" id="KW-0732">Signal</keyword>
<keyword evidence="2" id="KW-0575">Peroxidase</keyword>
<evidence type="ECO:0000256" key="5">
    <source>
        <dbReference type="ARBA" id="ARBA00022729"/>
    </source>
</evidence>
<evidence type="ECO:0000256" key="3">
    <source>
        <dbReference type="ARBA" id="ARBA00022617"/>
    </source>
</evidence>
<dbReference type="Pfam" id="PF20628">
    <property type="entry name" value="Dyp_perox_C"/>
    <property type="match status" value="1"/>
</dbReference>
<evidence type="ECO:0008006" key="15">
    <source>
        <dbReference type="Google" id="ProtNLM"/>
    </source>
</evidence>